<evidence type="ECO:0000259" key="2">
    <source>
        <dbReference type="PROSITE" id="PS51902"/>
    </source>
</evidence>
<feature type="binding site" evidence="1">
    <location>
        <position position="37"/>
    </location>
    <ligand>
        <name>Zn(2+)</name>
        <dbReference type="ChEBI" id="CHEBI:29105"/>
    </ligand>
</feature>
<feature type="binding site" evidence="1">
    <location>
        <position position="12"/>
    </location>
    <ligand>
        <name>Zn(2+)</name>
        <dbReference type="ChEBI" id="CHEBI:29105"/>
    </ligand>
</feature>
<dbReference type="Gene3D" id="6.20.220.10">
    <property type="entry name" value="ClpX chaperone, C4-type zinc finger domain"/>
    <property type="match status" value="1"/>
</dbReference>
<proteinExistence type="inferred from homology"/>
<keyword evidence="1" id="KW-0143">Chaperone</keyword>
<dbReference type="SMART" id="SM00994">
    <property type="entry name" value="zf-C4_ClpX"/>
    <property type="match status" value="1"/>
</dbReference>
<evidence type="ECO:0000313" key="3">
    <source>
        <dbReference type="EMBL" id="TCO55098.1"/>
    </source>
</evidence>
<keyword evidence="4" id="KW-1185">Reference proteome</keyword>
<dbReference type="GO" id="GO:0051082">
    <property type="term" value="F:unfolded protein binding"/>
    <property type="evidence" value="ECO:0007669"/>
    <property type="project" value="UniProtKB-UniRule"/>
</dbReference>
<dbReference type="InterPro" id="IPR010603">
    <property type="entry name" value="Znf_CppX_C4"/>
</dbReference>
<dbReference type="SUPFAM" id="SSF57716">
    <property type="entry name" value="Glucocorticoid receptor-like (DNA-binding domain)"/>
    <property type="match status" value="1"/>
</dbReference>
<keyword evidence="1" id="KW-0479">Metal-binding</keyword>
<evidence type="ECO:0000313" key="4">
    <source>
        <dbReference type="Proteomes" id="UP000295680"/>
    </source>
</evidence>
<comment type="caution">
    <text evidence="3">The sequence shown here is derived from an EMBL/GenBank/DDBJ whole genome shotgun (WGS) entry which is preliminary data.</text>
</comment>
<organism evidence="3 4">
    <name type="scientific">Actinocrispum wychmicini</name>
    <dbReference type="NCBI Taxonomy" id="1213861"/>
    <lineage>
        <taxon>Bacteria</taxon>
        <taxon>Bacillati</taxon>
        <taxon>Actinomycetota</taxon>
        <taxon>Actinomycetes</taxon>
        <taxon>Pseudonocardiales</taxon>
        <taxon>Pseudonocardiaceae</taxon>
        <taxon>Actinocrispum</taxon>
    </lineage>
</organism>
<dbReference type="AlphaFoldDB" id="A0A4R2JE54"/>
<dbReference type="GO" id="GO:0046983">
    <property type="term" value="F:protein dimerization activity"/>
    <property type="evidence" value="ECO:0007669"/>
    <property type="project" value="UniProtKB-UniRule"/>
</dbReference>
<dbReference type="PROSITE" id="PS51902">
    <property type="entry name" value="CLPX_ZB"/>
    <property type="match status" value="1"/>
</dbReference>
<dbReference type="InterPro" id="IPR059188">
    <property type="entry name" value="Znf_CLPX-like"/>
</dbReference>
<dbReference type="GO" id="GO:0006457">
    <property type="term" value="P:protein folding"/>
    <property type="evidence" value="ECO:0007669"/>
    <property type="project" value="UniProtKB-UniRule"/>
</dbReference>
<accession>A0A4R2JE54</accession>
<dbReference type="InterPro" id="IPR038366">
    <property type="entry name" value="Znf_CppX_C4_sf"/>
</dbReference>
<dbReference type="EMBL" id="SLWS01000008">
    <property type="protein sequence ID" value="TCO55098.1"/>
    <property type="molecule type" value="Genomic_DNA"/>
</dbReference>
<dbReference type="GO" id="GO:0008270">
    <property type="term" value="F:zinc ion binding"/>
    <property type="evidence" value="ECO:0007669"/>
    <property type="project" value="UniProtKB-UniRule"/>
</dbReference>
<feature type="domain" description="ClpX-type ZB" evidence="2">
    <location>
        <begin position="1"/>
        <end position="53"/>
    </location>
</feature>
<protein>
    <submittedName>
        <fullName evidence="3">ClpX C4-type zinc finger protein</fullName>
    </submittedName>
</protein>
<gene>
    <name evidence="3" type="ORF">EV192_108386</name>
</gene>
<feature type="binding site" evidence="1">
    <location>
        <position position="34"/>
    </location>
    <ligand>
        <name>Zn(2+)</name>
        <dbReference type="ChEBI" id="CHEBI:29105"/>
    </ligand>
</feature>
<name>A0A4R2JE54_9PSEU</name>
<dbReference type="Proteomes" id="UP000295680">
    <property type="component" value="Unassembled WGS sequence"/>
</dbReference>
<keyword evidence="1" id="KW-0862">Zinc</keyword>
<dbReference type="Pfam" id="PF06689">
    <property type="entry name" value="zf-C4_ClpX"/>
    <property type="match status" value="1"/>
</dbReference>
<feature type="binding site" evidence="1">
    <location>
        <position position="15"/>
    </location>
    <ligand>
        <name>Zn(2+)</name>
        <dbReference type="ChEBI" id="CHEBI:29105"/>
    </ligand>
</feature>
<evidence type="ECO:0000256" key="1">
    <source>
        <dbReference type="PROSITE-ProRule" id="PRU01250"/>
    </source>
</evidence>
<comment type="similarity">
    <text evidence="1">Belongs to the ClpX chaperone family.</text>
</comment>
<sequence length="55" mass="5855">MAGMTTRTALACSFCGKTEKEVAKLVAGPGVYICDGCVRLAHEVIQEAEDQEADH</sequence>
<reference evidence="3 4" key="1">
    <citation type="submission" date="2019-03" db="EMBL/GenBank/DDBJ databases">
        <title>Genomic Encyclopedia of Type Strains, Phase IV (KMG-IV): sequencing the most valuable type-strain genomes for metagenomic binning, comparative biology and taxonomic classification.</title>
        <authorList>
            <person name="Goeker M."/>
        </authorList>
    </citation>
    <scope>NUCLEOTIDE SEQUENCE [LARGE SCALE GENOMIC DNA]</scope>
    <source>
        <strain evidence="3 4">DSM 45934</strain>
    </source>
</reference>